<dbReference type="AlphaFoldDB" id="A0AAE3ZEE6"/>
<evidence type="ECO:0000256" key="4">
    <source>
        <dbReference type="ARBA" id="ARBA00022801"/>
    </source>
</evidence>
<dbReference type="GO" id="GO:0006508">
    <property type="term" value="P:proteolysis"/>
    <property type="evidence" value="ECO:0007669"/>
    <property type="project" value="UniProtKB-KW"/>
</dbReference>
<dbReference type="GO" id="GO:0008236">
    <property type="term" value="F:serine-type peptidase activity"/>
    <property type="evidence" value="ECO:0007669"/>
    <property type="project" value="UniProtKB-KW"/>
</dbReference>
<dbReference type="InterPro" id="IPR029062">
    <property type="entry name" value="Class_I_gatase-like"/>
</dbReference>
<feature type="domain" description="LD-carboxypeptidase C-terminal" evidence="8">
    <location>
        <begin position="186"/>
        <end position="298"/>
    </location>
</feature>
<evidence type="ECO:0000256" key="6">
    <source>
        <dbReference type="PIRSR" id="PIRSR028757-1"/>
    </source>
</evidence>
<dbReference type="Gene3D" id="3.50.30.60">
    <property type="entry name" value="LD-carboxypeptidase A C-terminal domain-like"/>
    <property type="match status" value="1"/>
</dbReference>
<dbReference type="Gene3D" id="3.40.50.10740">
    <property type="entry name" value="Class I glutamine amidotransferase-like"/>
    <property type="match status" value="1"/>
</dbReference>
<evidence type="ECO:0000313" key="10">
    <source>
        <dbReference type="Proteomes" id="UP001180845"/>
    </source>
</evidence>
<keyword evidence="5" id="KW-0720">Serine protease</keyword>
<keyword evidence="4 9" id="KW-0378">Hydrolase</keyword>
<keyword evidence="3" id="KW-0645">Protease</keyword>
<dbReference type="PIRSF" id="PIRSF028757">
    <property type="entry name" value="LD-carboxypeptidase"/>
    <property type="match status" value="1"/>
</dbReference>
<protein>
    <submittedName>
        <fullName evidence="9">Muramoyltetrapeptide carboxypeptidase</fullName>
        <ecNumber evidence="9">3.4.17.13</ecNumber>
    </submittedName>
</protein>
<dbReference type="InterPro" id="IPR040449">
    <property type="entry name" value="Peptidase_S66_N"/>
</dbReference>
<keyword evidence="10" id="KW-1185">Reference proteome</keyword>
<evidence type="ECO:0000259" key="8">
    <source>
        <dbReference type="Pfam" id="PF17676"/>
    </source>
</evidence>
<dbReference type="PANTHER" id="PTHR30237">
    <property type="entry name" value="MURAMOYLTETRAPEPTIDE CARBOXYPEPTIDASE"/>
    <property type="match status" value="1"/>
</dbReference>
<feature type="active site" description="Charge relay system" evidence="6">
    <location>
        <position position="283"/>
    </location>
</feature>
<evidence type="ECO:0000256" key="5">
    <source>
        <dbReference type="ARBA" id="ARBA00022825"/>
    </source>
</evidence>
<proteinExistence type="inferred from homology"/>
<evidence type="ECO:0000256" key="1">
    <source>
        <dbReference type="ARBA" id="ARBA00010233"/>
    </source>
</evidence>
<dbReference type="PANTHER" id="PTHR30237:SF2">
    <property type="entry name" value="MUREIN TETRAPEPTIDE CARBOXYPEPTIDASE"/>
    <property type="match status" value="1"/>
</dbReference>
<name>A0AAE3ZEE6_9ACTN</name>
<feature type="active site" description="Charge relay system" evidence="6">
    <location>
        <position position="218"/>
    </location>
</feature>
<dbReference type="GO" id="GO:0106415">
    <property type="term" value="F:muramoyltetrapeptide carboxypeptidase activity"/>
    <property type="evidence" value="ECO:0007669"/>
    <property type="project" value="UniProtKB-EC"/>
</dbReference>
<keyword evidence="2 9" id="KW-0121">Carboxypeptidase</keyword>
<sequence>MMDSVDLGRCRPRRLHAGDTVAVVAPAGPVPDDLLDAGIAHLESWGLHVVVGKQVRRRHPRLGYLAGTDADRAADLQRAWCDPEVAGVLCARGGYGSMRLLDHLDWPAMATAGPKLLTGSSDVTALHEAVVSRLGLVSVFGPMVATRAFVEDAQAREHFRRTLFEPETVTTLTRSAATAMVPGCARGVTYGGNLSLLAGTLGTSDVPAPPERGIALLEDVTEEPYRLDRFLTQLLRAGWFDRAGAIALGSWTDCGPPKEVRAVLLDLLGELGIPILEELGFGHCADQRTIALGVAAELDTEARQLTLLQPALA</sequence>
<reference evidence="9" key="1">
    <citation type="submission" date="2023-07" db="EMBL/GenBank/DDBJ databases">
        <title>Sequencing the genomes of 1000 actinobacteria strains.</title>
        <authorList>
            <person name="Klenk H.-P."/>
        </authorList>
    </citation>
    <scope>NUCLEOTIDE SEQUENCE</scope>
    <source>
        <strain evidence="9">DSM 45977</strain>
    </source>
</reference>
<organism evidence="9 10">
    <name type="scientific">Haloactinomyces albus</name>
    <dbReference type="NCBI Taxonomy" id="1352928"/>
    <lineage>
        <taxon>Bacteria</taxon>
        <taxon>Bacillati</taxon>
        <taxon>Actinomycetota</taxon>
        <taxon>Actinomycetes</taxon>
        <taxon>Actinopolysporales</taxon>
        <taxon>Actinopolysporaceae</taxon>
        <taxon>Haloactinomyces</taxon>
    </lineage>
</organism>
<accession>A0AAE3ZEE6</accession>
<dbReference type="InterPro" id="IPR040921">
    <property type="entry name" value="Peptidase_S66C"/>
</dbReference>
<comment type="caution">
    <text evidence="9">The sequence shown here is derived from an EMBL/GenBank/DDBJ whole genome shotgun (WGS) entry which is preliminary data.</text>
</comment>
<gene>
    <name evidence="9" type="ORF">JOF55_003604</name>
</gene>
<dbReference type="Pfam" id="PF02016">
    <property type="entry name" value="Peptidase_S66"/>
    <property type="match status" value="1"/>
</dbReference>
<evidence type="ECO:0000256" key="3">
    <source>
        <dbReference type="ARBA" id="ARBA00022670"/>
    </source>
</evidence>
<dbReference type="InterPro" id="IPR003507">
    <property type="entry name" value="S66_fam"/>
</dbReference>
<dbReference type="EMBL" id="JAVDXW010000001">
    <property type="protein sequence ID" value="MDR7303423.1"/>
    <property type="molecule type" value="Genomic_DNA"/>
</dbReference>
<dbReference type="CDD" id="cd07025">
    <property type="entry name" value="Peptidase_S66"/>
    <property type="match status" value="1"/>
</dbReference>
<evidence type="ECO:0000256" key="2">
    <source>
        <dbReference type="ARBA" id="ARBA00022645"/>
    </source>
</evidence>
<evidence type="ECO:0000259" key="7">
    <source>
        <dbReference type="Pfam" id="PF02016"/>
    </source>
</evidence>
<dbReference type="EC" id="3.4.17.13" evidence="9"/>
<dbReference type="SUPFAM" id="SSF141986">
    <property type="entry name" value="LD-carboxypeptidase A C-terminal domain-like"/>
    <property type="match status" value="1"/>
</dbReference>
<comment type="similarity">
    <text evidence="1">Belongs to the peptidase S66 family.</text>
</comment>
<evidence type="ECO:0000313" key="9">
    <source>
        <dbReference type="EMBL" id="MDR7303423.1"/>
    </source>
</evidence>
<feature type="domain" description="LD-carboxypeptidase N-terminal" evidence="7">
    <location>
        <begin position="21"/>
        <end position="141"/>
    </location>
</feature>
<dbReference type="SUPFAM" id="SSF52317">
    <property type="entry name" value="Class I glutamine amidotransferase-like"/>
    <property type="match status" value="1"/>
</dbReference>
<dbReference type="InterPro" id="IPR027461">
    <property type="entry name" value="Carboxypeptidase_A_C_sf"/>
</dbReference>
<dbReference type="Proteomes" id="UP001180845">
    <property type="component" value="Unassembled WGS sequence"/>
</dbReference>
<dbReference type="Pfam" id="PF17676">
    <property type="entry name" value="Peptidase_S66C"/>
    <property type="match status" value="1"/>
</dbReference>
<feature type="active site" description="Nucleophile" evidence="6">
    <location>
        <position position="121"/>
    </location>
</feature>
<dbReference type="InterPro" id="IPR027478">
    <property type="entry name" value="LdcA_N"/>
</dbReference>